<sequence>MDNATLAIGIDLGTTNSLIAVWQDGAAQLIPNKFGEYLTPSIISMDENKQILVGKPAAARKTSHPDKTAALFKRAMGSNTHWHLGEESFNAPELSSLVLRSLKEDAEDYLQQPIKDVVISVPAYFSDEQRKHTRLAAELAGLNAVRLINEPTAAAMAYGLHTQQNSRSLVFDLGGGTFDVTVLEYATPIIEVHASAGDNYLGGEDFTHLLLDEVLKRWNLDKSALTDSDLAALYACVEAAKCASGSPLRMSWLYQESVLESTFYDDELEALWLPLLNRLRTPIEQALRDSRLKPEQIDSLVLVGGASQMPLVQRIAVRLFGKLPYQSYDPSTIVALGAATQAACRLRHEDVEEVILTDICPYSLGVEVNRQGVPGIFSPIIERNTTVPVSKVETYSTMHPEQDSICVRVYQGESHKVKNNILIDSFDVMLKPNGHIQAIDIRFSYDINGLLEVDVLLEDGKSESRIISHNATSLTTQQIEASRERLQALKIYPRDMLINRTFKAQLEEQWSRALGDEREMLGRLLPISTRRYCLMICSASMTCAVAPVNIWVLTSQKRRNGAFTAPVQKKWKNRFNAQTINAIKPTIFMIFITPPDSA</sequence>
<dbReference type="PROSITE" id="PS01036">
    <property type="entry name" value="HSP70_3"/>
    <property type="match status" value="1"/>
</dbReference>
<dbReference type="PROSITE" id="PS00297">
    <property type="entry name" value="HSP70_1"/>
    <property type="match status" value="1"/>
</dbReference>
<dbReference type="InterPro" id="IPR043129">
    <property type="entry name" value="ATPase_NBD"/>
</dbReference>
<keyword evidence="3 4" id="KW-0067">ATP-binding</keyword>
<evidence type="ECO:0000313" key="6">
    <source>
        <dbReference type="Proteomes" id="UP000276345"/>
    </source>
</evidence>
<dbReference type="AlphaFoldDB" id="A0A3S4EWG1"/>
<evidence type="ECO:0000313" key="5">
    <source>
        <dbReference type="EMBL" id="VEA08451.1"/>
    </source>
</evidence>
<dbReference type="SUPFAM" id="SSF53067">
    <property type="entry name" value="Actin-like ATPase domain"/>
    <property type="match status" value="2"/>
</dbReference>
<evidence type="ECO:0000256" key="3">
    <source>
        <dbReference type="ARBA" id="ARBA00022840"/>
    </source>
</evidence>
<dbReference type="PRINTS" id="PR00301">
    <property type="entry name" value="HEATSHOCK70"/>
</dbReference>
<dbReference type="InterPro" id="IPR029047">
    <property type="entry name" value="HSP70_peptide-bd_sf"/>
</dbReference>
<dbReference type="Pfam" id="PF00012">
    <property type="entry name" value="HSP70"/>
    <property type="match status" value="2"/>
</dbReference>
<protein>
    <submittedName>
        <fullName evidence="5">Molecular chaperone HscC</fullName>
    </submittedName>
</protein>
<dbReference type="FunFam" id="3.30.420.40:FF:000144">
    <property type="entry name" value="Molecular chaperone HscC"/>
    <property type="match status" value="1"/>
</dbReference>
<dbReference type="Proteomes" id="UP000276345">
    <property type="component" value="Chromosome"/>
</dbReference>
<evidence type="ECO:0000256" key="4">
    <source>
        <dbReference type="RuleBase" id="RU003322"/>
    </source>
</evidence>
<dbReference type="EMBL" id="LR134142">
    <property type="protein sequence ID" value="VEA08451.1"/>
    <property type="molecule type" value="Genomic_DNA"/>
</dbReference>
<dbReference type="InterPro" id="IPR042030">
    <property type="entry name" value="HscC_NBD"/>
</dbReference>
<keyword evidence="2 4" id="KW-0547">Nucleotide-binding</keyword>
<dbReference type="GO" id="GO:0005524">
    <property type="term" value="F:ATP binding"/>
    <property type="evidence" value="ECO:0007669"/>
    <property type="project" value="UniProtKB-KW"/>
</dbReference>
<dbReference type="InterPro" id="IPR013126">
    <property type="entry name" value="Hsp_70_fam"/>
</dbReference>
<name>A0A3S4EWG1_SALET</name>
<dbReference type="SUPFAM" id="SSF100920">
    <property type="entry name" value="Heat shock protein 70kD (HSP70), peptide-binding domain"/>
    <property type="match status" value="1"/>
</dbReference>
<dbReference type="Gene3D" id="3.30.420.40">
    <property type="match status" value="2"/>
</dbReference>
<dbReference type="FunFam" id="2.60.34.10:FF:000015">
    <property type="entry name" value="Molecular chaperone HscC"/>
    <property type="match status" value="1"/>
</dbReference>
<dbReference type="Gene3D" id="2.60.34.10">
    <property type="entry name" value="Substrate Binding Domain Of DNAk, Chain A, domain 1"/>
    <property type="match status" value="1"/>
</dbReference>
<dbReference type="Gene3D" id="3.90.640.10">
    <property type="entry name" value="Actin, Chain A, domain 4"/>
    <property type="match status" value="1"/>
</dbReference>
<organism evidence="5 6">
    <name type="scientific">Salmonella enterica subsp. enterica serovar Sanjuan</name>
    <dbReference type="NCBI Taxonomy" id="1160765"/>
    <lineage>
        <taxon>Bacteria</taxon>
        <taxon>Pseudomonadati</taxon>
        <taxon>Pseudomonadota</taxon>
        <taxon>Gammaproteobacteria</taxon>
        <taxon>Enterobacterales</taxon>
        <taxon>Enterobacteriaceae</taxon>
        <taxon>Salmonella</taxon>
    </lineage>
</organism>
<reference evidence="5 6" key="1">
    <citation type="submission" date="2018-12" db="EMBL/GenBank/DDBJ databases">
        <authorList>
            <consortium name="Pathogen Informatics"/>
        </authorList>
    </citation>
    <scope>NUCLEOTIDE SEQUENCE [LARGE SCALE GENOMIC DNA]</scope>
    <source>
        <strain evidence="5 6">NCTC7406</strain>
    </source>
</reference>
<comment type="similarity">
    <text evidence="1 4">Belongs to the heat shock protein 70 family.</text>
</comment>
<accession>A0A3S4EWG1</accession>
<dbReference type="PANTHER" id="PTHR19375">
    <property type="entry name" value="HEAT SHOCK PROTEIN 70KDA"/>
    <property type="match status" value="1"/>
</dbReference>
<dbReference type="GO" id="GO:0140662">
    <property type="term" value="F:ATP-dependent protein folding chaperone"/>
    <property type="evidence" value="ECO:0007669"/>
    <property type="project" value="InterPro"/>
</dbReference>
<evidence type="ECO:0000256" key="2">
    <source>
        <dbReference type="ARBA" id="ARBA00022741"/>
    </source>
</evidence>
<dbReference type="PROSITE" id="PS00329">
    <property type="entry name" value="HSP70_2"/>
    <property type="match status" value="1"/>
</dbReference>
<evidence type="ECO:0000256" key="1">
    <source>
        <dbReference type="ARBA" id="ARBA00007381"/>
    </source>
</evidence>
<proteinExistence type="inferred from homology"/>
<dbReference type="CDD" id="cd10235">
    <property type="entry name" value="ASKHA_NBD_HSP70_HscC"/>
    <property type="match status" value="1"/>
</dbReference>
<gene>
    <name evidence="5" type="primary">hscC</name>
    <name evidence="5" type="ORF">NCTC7406_03653</name>
</gene>
<dbReference type="InterPro" id="IPR018181">
    <property type="entry name" value="Heat_shock_70_CS"/>
</dbReference>